<protein>
    <submittedName>
        <fullName evidence="6">Mannitol dehydrogenase</fullName>
    </submittedName>
</protein>
<evidence type="ECO:0000256" key="1">
    <source>
        <dbReference type="ARBA" id="ARBA00023002"/>
    </source>
</evidence>
<dbReference type="InterPro" id="IPR013118">
    <property type="entry name" value="Mannitol_DH_C"/>
</dbReference>
<accession>A0A9D1IWR5</accession>
<keyword evidence="1" id="KW-0560">Oxidoreductase</keyword>
<dbReference type="Pfam" id="PF01232">
    <property type="entry name" value="Mannitol_dh"/>
    <property type="match status" value="1"/>
</dbReference>
<dbReference type="InterPro" id="IPR036291">
    <property type="entry name" value="NAD(P)-bd_dom_sf"/>
</dbReference>
<dbReference type="Proteomes" id="UP000824239">
    <property type="component" value="Unassembled WGS sequence"/>
</dbReference>
<dbReference type="InterPro" id="IPR008927">
    <property type="entry name" value="6-PGluconate_DH-like_C_sf"/>
</dbReference>
<dbReference type="PANTHER" id="PTHR30524:SF0">
    <property type="entry name" value="ALTRONATE OXIDOREDUCTASE-RELATED"/>
    <property type="match status" value="1"/>
</dbReference>
<dbReference type="Gene3D" id="1.10.1040.10">
    <property type="entry name" value="N-(1-d-carboxylethyl)-l-norvaline Dehydrogenase, domain 2"/>
    <property type="match status" value="1"/>
</dbReference>
<dbReference type="InterPro" id="IPR013131">
    <property type="entry name" value="Mannitol_DH_N"/>
</dbReference>
<dbReference type="SUPFAM" id="SSF51735">
    <property type="entry name" value="NAD(P)-binding Rossmann-fold domains"/>
    <property type="match status" value="1"/>
</dbReference>
<dbReference type="GO" id="GO:0005829">
    <property type="term" value="C:cytosol"/>
    <property type="evidence" value="ECO:0007669"/>
    <property type="project" value="TreeGrafter"/>
</dbReference>
<dbReference type="SUPFAM" id="SSF48179">
    <property type="entry name" value="6-phosphogluconate dehydrogenase C-terminal domain-like"/>
    <property type="match status" value="1"/>
</dbReference>
<feature type="domain" description="Mannitol dehydrogenase N-terminal" evidence="4">
    <location>
        <begin position="1"/>
        <end position="199"/>
    </location>
</feature>
<dbReference type="InterPro" id="IPR013328">
    <property type="entry name" value="6PGD_dom2"/>
</dbReference>
<dbReference type="GO" id="GO:0008926">
    <property type="term" value="F:mannitol-1-phosphate 5-dehydrogenase activity"/>
    <property type="evidence" value="ECO:0007669"/>
    <property type="project" value="UniProtKB-EC"/>
</dbReference>
<sequence length="403" mass="43936">MQAVMYGGGNIGRGFIGGLFSKAGYEVTFIDVAEPVVNALRERRQYPIRYVSSAGHVDEIVAPVTAVNGNDTEAAAEAIASCDIMATAVGARILKFIVGNIVAGLRKRWARTDAPLNIIICENLMDANLILEKMLKELLTEDECKKFDETVGLVEASIGRMVPVQTEEMKDGDPLRVCVERYGFLPTDGAAFKGEIPNIPGMVPFAPFDFYIKRKLYLHNMGHATCAYLGDLMGLSLICDAIDQPEIRILTEGAMDESLMALSKRYSVPMEQLMLHKMDLLHRFTNRALGDTCARVGGDPGRKLSPADRLVGAAKLAVEMGVVPAYMAVGAAAGVWRYVKEAGWEQSAESCRRVLTEVSQLPENHTFAQLVEQFYGMILAGQDVAALRRAADEARGSALKDIV</sequence>
<evidence type="ECO:0000256" key="2">
    <source>
        <dbReference type="ARBA" id="ARBA00023027"/>
    </source>
</evidence>
<name>A0A9D1IWR5_9FIRM</name>
<evidence type="ECO:0000256" key="3">
    <source>
        <dbReference type="ARBA" id="ARBA00048615"/>
    </source>
</evidence>
<dbReference type="Gene3D" id="3.40.50.720">
    <property type="entry name" value="NAD(P)-binding Rossmann-like Domain"/>
    <property type="match status" value="1"/>
</dbReference>
<evidence type="ECO:0000259" key="4">
    <source>
        <dbReference type="Pfam" id="PF01232"/>
    </source>
</evidence>
<dbReference type="PANTHER" id="PTHR30524">
    <property type="entry name" value="MANNITOL-1-PHOSPHATE 5-DEHYDROGENASE"/>
    <property type="match status" value="1"/>
</dbReference>
<reference evidence="6" key="2">
    <citation type="journal article" date="2021" name="PeerJ">
        <title>Extensive microbial diversity within the chicken gut microbiome revealed by metagenomics and culture.</title>
        <authorList>
            <person name="Gilroy R."/>
            <person name="Ravi A."/>
            <person name="Getino M."/>
            <person name="Pursley I."/>
            <person name="Horton D.L."/>
            <person name="Alikhan N.F."/>
            <person name="Baker D."/>
            <person name="Gharbi K."/>
            <person name="Hall N."/>
            <person name="Watson M."/>
            <person name="Adriaenssens E.M."/>
            <person name="Foster-Nyarko E."/>
            <person name="Jarju S."/>
            <person name="Secka A."/>
            <person name="Antonio M."/>
            <person name="Oren A."/>
            <person name="Chaudhuri R.R."/>
            <person name="La Ragione R."/>
            <person name="Hildebrand F."/>
            <person name="Pallen M.J."/>
        </authorList>
    </citation>
    <scope>NUCLEOTIDE SEQUENCE</scope>
    <source>
        <strain evidence="6">ChiBcec15-4380</strain>
    </source>
</reference>
<dbReference type="GO" id="GO:0019592">
    <property type="term" value="P:mannitol catabolic process"/>
    <property type="evidence" value="ECO:0007669"/>
    <property type="project" value="TreeGrafter"/>
</dbReference>
<keyword evidence="2" id="KW-0520">NAD</keyword>
<reference evidence="6" key="1">
    <citation type="submission" date="2020-10" db="EMBL/GenBank/DDBJ databases">
        <authorList>
            <person name="Gilroy R."/>
        </authorList>
    </citation>
    <scope>NUCLEOTIDE SEQUENCE</scope>
    <source>
        <strain evidence="6">ChiBcec15-4380</strain>
    </source>
</reference>
<dbReference type="Pfam" id="PF08125">
    <property type="entry name" value="Mannitol_dh_C"/>
    <property type="match status" value="1"/>
</dbReference>
<evidence type="ECO:0000259" key="5">
    <source>
        <dbReference type="Pfam" id="PF08125"/>
    </source>
</evidence>
<organism evidence="6 7">
    <name type="scientific">Candidatus Avoscillospira avicola</name>
    <dbReference type="NCBI Taxonomy" id="2840706"/>
    <lineage>
        <taxon>Bacteria</taxon>
        <taxon>Bacillati</taxon>
        <taxon>Bacillota</taxon>
        <taxon>Clostridia</taxon>
        <taxon>Eubacteriales</taxon>
        <taxon>Oscillospiraceae</taxon>
        <taxon>Oscillospiraceae incertae sedis</taxon>
        <taxon>Candidatus Avoscillospira</taxon>
    </lineage>
</organism>
<proteinExistence type="predicted"/>
<gene>
    <name evidence="6" type="ORF">IAA53_04465</name>
</gene>
<dbReference type="AlphaFoldDB" id="A0A9D1IWR5"/>
<comment type="caution">
    <text evidence="6">The sequence shown here is derived from an EMBL/GenBank/DDBJ whole genome shotgun (WGS) entry which is preliminary data.</text>
</comment>
<evidence type="ECO:0000313" key="7">
    <source>
        <dbReference type="Proteomes" id="UP000824239"/>
    </source>
</evidence>
<feature type="domain" description="Mannitol dehydrogenase C-terminal" evidence="5">
    <location>
        <begin position="210"/>
        <end position="341"/>
    </location>
</feature>
<evidence type="ECO:0000313" key="6">
    <source>
        <dbReference type="EMBL" id="HIR50528.1"/>
    </source>
</evidence>
<comment type="catalytic activity">
    <reaction evidence="3">
        <text>D-mannitol 1-phosphate + NAD(+) = beta-D-fructose 6-phosphate + NADH + H(+)</text>
        <dbReference type="Rhea" id="RHEA:19661"/>
        <dbReference type="ChEBI" id="CHEBI:15378"/>
        <dbReference type="ChEBI" id="CHEBI:57540"/>
        <dbReference type="ChEBI" id="CHEBI:57634"/>
        <dbReference type="ChEBI" id="CHEBI:57945"/>
        <dbReference type="ChEBI" id="CHEBI:61381"/>
        <dbReference type="EC" id="1.1.1.17"/>
    </reaction>
</comment>
<dbReference type="EMBL" id="DVHE01000038">
    <property type="protein sequence ID" value="HIR50528.1"/>
    <property type="molecule type" value="Genomic_DNA"/>
</dbReference>